<protein>
    <recommendedName>
        <fullName evidence="5">Transmembrane protein</fullName>
    </recommendedName>
</protein>
<feature type="region of interest" description="Disordered" evidence="1">
    <location>
        <begin position="700"/>
        <end position="743"/>
    </location>
</feature>
<proteinExistence type="predicted"/>
<keyword evidence="4" id="KW-1185">Reference proteome</keyword>
<keyword evidence="2" id="KW-0472">Membrane</keyword>
<reference evidence="3" key="1">
    <citation type="submission" date="2022-08" db="EMBL/GenBank/DDBJ databases">
        <authorList>
            <consortium name="DOE Joint Genome Institute"/>
            <person name="Min B."/>
            <person name="Riley R."/>
            <person name="Sierra-Patev S."/>
            <person name="Naranjo-Ortiz M."/>
            <person name="Looney B."/>
            <person name="Konkel Z."/>
            <person name="Slot J.C."/>
            <person name="Sakamoto Y."/>
            <person name="Steenwyk J.L."/>
            <person name="Rokas A."/>
            <person name="Carro J."/>
            <person name="Camarero S."/>
            <person name="Ferreira P."/>
            <person name="Molpeceres G."/>
            <person name="Ruiz-Duenas F.J."/>
            <person name="Serrano A."/>
            <person name="Henrissat B."/>
            <person name="Drula E."/>
            <person name="Hughes K.W."/>
            <person name="Mata J.L."/>
            <person name="Ishikawa N.K."/>
            <person name="Vargas-Isla R."/>
            <person name="Ushijima S."/>
            <person name="Smith C.A."/>
            <person name="Ahrendt S."/>
            <person name="Andreopoulos W."/>
            <person name="He G."/>
            <person name="Labutti K."/>
            <person name="Lipzen A."/>
            <person name="Ng V."/>
            <person name="Sandor L."/>
            <person name="Barry K."/>
            <person name="Martinez A.T."/>
            <person name="Xiao Y."/>
            <person name="Gibbons J.G."/>
            <person name="Terashima K."/>
            <person name="Hibbett D.S."/>
            <person name="Grigoriev I.V."/>
        </authorList>
    </citation>
    <scope>NUCLEOTIDE SEQUENCE</scope>
    <source>
        <strain evidence="3">TFB10291</strain>
    </source>
</reference>
<feature type="transmembrane region" description="Helical" evidence="2">
    <location>
        <begin position="129"/>
        <end position="148"/>
    </location>
</feature>
<organism evidence="3 4">
    <name type="scientific">Lentinula aff. detonsa</name>
    <dbReference type="NCBI Taxonomy" id="2804958"/>
    <lineage>
        <taxon>Eukaryota</taxon>
        <taxon>Fungi</taxon>
        <taxon>Dikarya</taxon>
        <taxon>Basidiomycota</taxon>
        <taxon>Agaricomycotina</taxon>
        <taxon>Agaricomycetes</taxon>
        <taxon>Agaricomycetidae</taxon>
        <taxon>Agaricales</taxon>
        <taxon>Marasmiineae</taxon>
        <taxon>Omphalotaceae</taxon>
        <taxon>Lentinula</taxon>
    </lineage>
</organism>
<dbReference type="EMBL" id="MU793590">
    <property type="protein sequence ID" value="KAJ3781192.1"/>
    <property type="molecule type" value="Genomic_DNA"/>
</dbReference>
<feature type="compositionally biased region" description="Polar residues" evidence="1">
    <location>
        <begin position="595"/>
        <end position="609"/>
    </location>
</feature>
<evidence type="ECO:0000256" key="1">
    <source>
        <dbReference type="SAM" id="MobiDB-lite"/>
    </source>
</evidence>
<name>A0AA38L214_9AGAR</name>
<feature type="transmembrane region" description="Helical" evidence="2">
    <location>
        <begin position="57"/>
        <end position="76"/>
    </location>
</feature>
<evidence type="ECO:0000313" key="3">
    <source>
        <dbReference type="EMBL" id="KAJ3781192.1"/>
    </source>
</evidence>
<accession>A0AA38L214</accession>
<feature type="transmembrane region" description="Helical" evidence="2">
    <location>
        <begin position="88"/>
        <end position="108"/>
    </location>
</feature>
<dbReference type="Proteomes" id="UP001163798">
    <property type="component" value="Unassembled WGS sequence"/>
</dbReference>
<feature type="transmembrane region" description="Helical" evidence="2">
    <location>
        <begin position="26"/>
        <end position="45"/>
    </location>
</feature>
<sequence length="820" mass="90276">MGTLCLSQALILRCETLTETESIALFIPTGVEFLFASSLIFKTWSSDRWLVFLTFEGWVYFALALLEMLSHIIPAVRDNLAVFKAVDVALAALSSFPLLLYTIFLCFFTSTKFLDGVPQRLQMFGKFTLIILIPVVVVFNVVASFIGITHRIIGTTVAVGFSDPYNKTLWTIFTDFDLGFITTYQILNFSFAFFRLAKAFLEQQRIETSDTDEALLLRGTGWITLGIKLGAVETAIGFVSPQFGVVLARRILRLLGRASLIIGLLEGLDISENFEQVREEILAGKRKRSFRGSRLRPLISDPRLSTFRQLSPGATQAAFDDYRDNNPPTRTRLFSSPQPMLPRERVTVHFDAASGQAPTLEMRFSALDLPSPTEMVESIKTRPASEWLSTAPSRRSSYYANSTMTRHTHNLSMPQMPKAYQGPIGVSKPDDSYHFEPEPIVVHNVFAHTRDISNFSTNSGFRDSINSMSHSAVKVLASRFPGIPPRVTSTTQQTFQDSLYVIPGSADSSSETKVRGIQGAGLSTSNSFRRKPAPRASLVLAPASIDPFVDTDTQTGVTLPTPLGTAEHVHQMSIALSTAPTAKDSIFTRHPGSSPRPSSYSQMTTPTTEQTEDPFKYDAEKSSLAGAGSRFRNRASVVPSELRLVQENTARSLGENHDRGRSIETFDLSWLQRPKSVKYNESINSYSEESTIERAMLGKVSTPRTGSNPGSAFGQRRSRSAPRIKSIGKAPKRYTPSPTQSSYTRESVYIEPIIIPPRQYGGYPNVEVEQGSLNEGSMLSGVSGVSNGTIQISRGISRVSQKGGLSSPLRDSNILGLSNG</sequence>
<feature type="region of interest" description="Disordered" evidence="1">
    <location>
        <begin position="798"/>
        <end position="820"/>
    </location>
</feature>
<gene>
    <name evidence="3" type="ORF">GGU10DRAFT_367544</name>
</gene>
<keyword evidence="2" id="KW-1133">Transmembrane helix</keyword>
<evidence type="ECO:0008006" key="5">
    <source>
        <dbReference type="Google" id="ProtNLM"/>
    </source>
</evidence>
<evidence type="ECO:0000256" key="2">
    <source>
        <dbReference type="SAM" id="Phobius"/>
    </source>
</evidence>
<dbReference type="AlphaFoldDB" id="A0AA38L214"/>
<evidence type="ECO:0000313" key="4">
    <source>
        <dbReference type="Proteomes" id="UP001163798"/>
    </source>
</evidence>
<feature type="region of interest" description="Disordered" evidence="1">
    <location>
        <begin position="584"/>
        <end position="615"/>
    </location>
</feature>
<keyword evidence="2" id="KW-0812">Transmembrane</keyword>
<comment type="caution">
    <text evidence="3">The sequence shown here is derived from an EMBL/GenBank/DDBJ whole genome shotgun (WGS) entry which is preliminary data.</text>
</comment>